<evidence type="ECO:0000313" key="3">
    <source>
        <dbReference type="EMBL" id="MBR0552008.1"/>
    </source>
</evidence>
<keyword evidence="2" id="KW-0732">Signal</keyword>
<reference evidence="3" key="1">
    <citation type="submission" date="2021-04" db="EMBL/GenBank/DDBJ databases">
        <title>Ouciella asimina sp. nov., isolated from the surface seawater in the hydrothermal field of Okinawa Trough.</title>
        <authorList>
            <person name="Shuang W."/>
        </authorList>
    </citation>
    <scope>NUCLEOTIDE SEQUENCE</scope>
    <source>
        <strain evidence="3">LXI357</strain>
    </source>
</reference>
<name>A0A8T4IAF9_9SPHN</name>
<sequence>MSKRRFRLKISRTSVALGAIAVALTAAGIPAVGQDVPESLLPPGFNEPATPAPTPAPTSSPTRRAPTPVPSPVATPAPAATPESGATPEPTPTPTPTQSVEEMMKYELPPSAKRSLERVGFAAPRQLGFTANGYGGSDGQLLEALMRRVDAPLPSRWLSIGLRRALTASMTTPPRVNGADFAAERAWLLLRMGEANAARGVVQSVDVDNYTPKLFQIAMQASLATGDPAGMCPLVAPAQQVSSETSWTLAAAMCAALGGEPKKAGDMIDAARRKSVAHGIDIGLAEKVVGRGSQGRRDVSIEWDGVGHLTAWRYGLAIATGVDIPRDLIDNAGPQVRYWRALSPYLAPSVRLPDAESAAAQGVFSSAALVDLYGQIDAEADDAAAQIATARDLRSAYTEPAAADRIAMLRRLWSEPSTRRGRFARTVLTAEAAERIAPNKANAQAADDLIASMLTAGLDIAASRWAPVVERGSQGWALLALSDPEGVAMLRGSDVRAYRDNGAAADRRKAQMFLAGLAGLGRVRSEDVADLAKDLDVQIGMSNAWTQAIDKAGQRREGATVMLLAAIGMQTSDWRGVPPEALFHIVSALRAAGLEGYARMIAAEAVARV</sequence>
<comment type="caution">
    <text evidence="3">The sequence shown here is derived from an EMBL/GenBank/DDBJ whole genome shotgun (WGS) entry which is preliminary data.</text>
</comment>
<dbReference type="Proteomes" id="UP000676996">
    <property type="component" value="Unassembled WGS sequence"/>
</dbReference>
<evidence type="ECO:0000256" key="2">
    <source>
        <dbReference type="SAM" id="SignalP"/>
    </source>
</evidence>
<protein>
    <recommendedName>
        <fullName evidence="5">Secreted protein</fullName>
    </recommendedName>
</protein>
<feature type="region of interest" description="Disordered" evidence="1">
    <location>
        <begin position="39"/>
        <end position="100"/>
    </location>
</feature>
<evidence type="ECO:0000256" key="1">
    <source>
        <dbReference type="SAM" id="MobiDB-lite"/>
    </source>
</evidence>
<feature type="signal peptide" evidence="2">
    <location>
        <begin position="1"/>
        <end position="26"/>
    </location>
</feature>
<dbReference type="PANTHER" id="PTHR48184">
    <property type="entry name" value="RICIN B-TYPE LECTIN DOMAIN-CONTAINING PROTEIN"/>
    <property type="match status" value="1"/>
</dbReference>
<dbReference type="AlphaFoldDB" id="A0A8T4IAF9"/>
<proteinExistence type="predicted"/>
<evidence type="ECO:0008006" key="5">
    <source>
        <dbReference type="Google" id="ProtNLM"/>
    </source>
</evidence>
<keyword evidence="4" id="KW-1185">Reference proteome</keyword>
<dbReference type="PANTHER" id="PTHR48184:SF3">
    <property type="entry name" value="SCP DOMAIN-CONTAINING PROTEIN"/>
    <property type="match status" value="1"/>
</dbReference>
<organism evidence="3 4">
    <name type="scientific">Stakelama marina</name>
    <dbReference type="NCBI Taxonomy" id="2826939"/>
    <lineage>
        <taxon>Bacteria</taxon>
        <taxon>Pseudomonadati</taxon>
        <taxon>Pseudomonadota</taxon>
        <taxon>Alphaproteobacteria</taxon>
        <taxon>Sphingomonadales</taxon>
        <taxon>Sphingomonadaceae</taxon>
        <taxon>Stakelama</taxon>
    </lineage>
</organism>
<feature type="compositionally biased region" description="Low complexity" evidence="1">
    <location>
        <begin position="76"/>
        <end position="88"/>
    </location>
</feature>
<accession>A0A8T4IAF9</accession>
<evidence type="ECO:0000313" key="4">
    <source>
        <dbReference type="Proteomes" id="UP000676996"/>
    </source>
</evidence>
<dbReference type="EMBL" id="JAGRQC010000001">
    <property type="protein sequence ID" value="MBR0552008.1"/>
    <property type="molecule type" value="Genomic_DNA"/>
</dbReference>
<feature type="chain" id="PRO_5035842252" description="Secreted protein" evidence="2">
    <location>
        <begin position="27"/>
        <end position="609"/>
    </location>
</feature>
<gene>
    <name evidence="3" type="ORF">J7S20_05775</name>
</gene>